<name>A0A3D8ME82_9ALTE</name>
<sequence>MIAVLTGDLVHSSKMSQPDFNRSVQAVETFIADCTDKYGAQGYGYRGDAFQLMFPEPQPALNAALQFKLALGAGVGLETPADCTLSLAYGEGTVSESGPRSALGEAYVCSGRNLDRAARGSIHVAICGGSGDEEMGLLCEFLSHLLGRLTTSQKQLLHSYLESGFAEHRVLAQQLHTSRQNISQRLAAIGAELVRDFVYLVNTRVGG</sequence>
<dbReference type="AlphaFoldDB" id="A0A3D8ME82"/>
<evidence type="ECO:0000313" key="2">
    <source>
        <dbReference type="Proteomes" id="UP000256561"/>
    </source>
</evidence>
<dbReference type="Proteomes" id="UP000256561">
    <property type="component" value="Unassembled WGS sequence"/>
</dbReference>
<proteinExistence type="predicted"/>
<dbReference type="InterPro" id="IPR029787">
    <property type="entry name" value="Nucleotide_cyclase"/>
</dbReference>
<protein>
    <submittedName>
        <fullName evidence="1">Uncharacterized protein</fullName>
    </submittedName>
</protein>
<dbReference type="SUPFAM" id="SSF55073">
    <property type="entry name" value="Nucleotide cyclase"/>
    <property type="match status" value="1"/>
</dbReference>
<dbReference type="OrthoDB" id="7064118at2"/>
<organism evidence="1 2">
    <name type="scientific">Alteromonas aestuariivivens</name>
    <dbReference type="NCBI Taxonomy" id="1938339"/>
    <lineage>
        <taxon>Bacteria</taxon>
        <taxon>Pseudomonadati</taxon>
        <taxon>Pseudomonadota</taxon>
        <taxon>Gammaproteobacteria</taxon>
        <taxon>Alteromonadales</taxon>
        <taxon>Alteromonadaceae</taxon>
        <taxon>Alteromonas/Salinimonas group</taxon>
        <taxon>Alteromonas</taxon>
    </lineage>
</organism>
<gene>
    <name evidence="1" type="ORF">DXV75_01590</name>
</gene>
<accession>A0A3D8ME82</accession>
<dbReference type="RefSeq" id="WP_115591469.1">
    <property type="nucleotide sequence ID" value="NZ_QRHA01000001.1"/>
</dbReference>
<comment type="caution">
    <text evidence="1">The sequence shown here is derived from an EMBL/GenBank/DDBJ whole genome shotgun (WGS) entry which is preliminary data.</text>
</comment>
<dbReference type="Gene3D" id="3.30.70.1230">
    <property type="entry name" value="Nucleotide cyclase"/>
    <property type="match status" value="1"/>
</dbReference>
<dbReference type="EMBL" id="QRHA01000001">
    <property type="protein sequence ID" value="RDV29179.1"/>
    <property type="molecule type" value="Genomic_DNA"/>
</dbReference>
<reference evidence="2" key="1">
    <citation type="submission" date="2018-08" db="EMBL/GenBank/DDBJ databases">
        <authorList>
            <person name="Zhang J."/>
            <person name="Du Z.-J."/>
        </authorList>
    </citation>
    <scope>NUCLEOTIDE SEQUENCE [LARGE SCALE GENOMIC DNA]</scope>
    <source>
        <strain evidence="2">KCTC 52655</strain>
    </source>
</reference>
<evidence type="ECO:0000313" key="1">
    <source>
        <dbReference type="EMBL" id="RDV29179.1"/>
    </source>
</evidence>
<keyword evidence="2" id="KW-1185">Reference proteome</keyword>